<feature type="transmembrane region" description="Helical" evidence="1">
    <location>
        <begin position="68"/>
        <end position="87"/>
    </location>
</feature>
<keyword evidence="4" id="KW-1185">Reference proteome</keyword>
<feature type="domain" description="CAAX prenyl protease 2/Lysostaphin resistance protein A-like" evidence="2">
    <location>
        <begin position="109"/>
        <end position="200"/>
    </location>
</feature>
<dbReference type="GO" id="GO:0004175">
    <property type="term" value="F:endopeptidase activity"/>
    <property type="evidence" value="ECO:0007669"/>
    <property type="project" value="UniProtKB-ARBA"/>
</dbReference>
<feature type="transmembrane region" description="Helical" evidence="1">
    <location>
        <begin position="136"/>
        <end position="155"/>
    </location>
</feature>
<feature type="transmembrane region" description="Helical" evidence="1">
    <location>
        <begin position="161"/>
        <end position="181"/>
    </location>
</feature>
<dbReference type="Proteomes" id="UP000076959">
    <property type="component" value="Unassembled WGS sequence"/>
</dbReference>
<reference evidence="3 4" key="1">
    <citation type="submission" date="2016-03" db="EMBL/GenBank/DDBJ databases">
        <title>Draft Genome Sequence of the Strain BR 10245 (Bradyrhizobium sp.) isolated from nodules of Centrolobium paraense.</title>
        <authorList>
            <person name="Simoes-Araujo J.L.Sr."/>
            <person name="Barauna A.C."/>
            <person name="Silva K."/>
            <person name="Zilli J.E."/>
        </authorList>
    </citation>
    <scope>NUCLEOTIDE SEQUENCE [LARGE SCALE GENOMIC DNA]</scope>
    <source>
        <strain evidence="3 4">BR 10245</strain>
    </source>
</reference>
<evidence type="ECO:0000313" key="3">
    <source>
        <dbReference type="EMBL" id="OAF07735.1"/>
    </source>
</evidence>
<feature type="transmembrane region" description="Helical" evidence="1">
    <location>
        <begin position="107"/>
        <end position="124"/>
    </location>
</feature>
<proteinExistence type="predicted"/>
<dbReference type="InterPro" id="IPR003675">
    <property type="entry name" value="Rce1/LyrA-like_dom"/>
</dbReference>
<keyword evidence="1" id="KW-0472">Membrane</keyword>
<evidence type="ECO:0000259" key="2">
    <source>
        <dbReference type="Pfam" id="PF02517"/>
    </source>
</evidence>
<protein>
    <recommendedName>
        <fullName evidence="2">CAAX prenyl protease 2/Lysostaphin resistance protein A-like domain-containing protein</fullName>
    </recommendedName>
</protein>
<keyword evidence="1" id="KW-0812">Transmembrane</keyword>
<name>A0A176YL42_9BRAD</name>
<dbReference type="STRING" id="1505087.AYJ54_16635"/>
<dbReference type="OrthoDB" id="5453376at2"/>
<dbReference type="GO" id="GO:0080120">
    <property type="term" value="P:CAAX-box protein maturation"/>
    <property type="evidence" value="ECO:0007669"/>
    <property type="project" value="UniProtKB-ARBA"/>
</dbReference>
<evidence type="ECO:0000313" key="4">
    <source>
        <dbReference type="Proteomes" id="UP000076959"/>
    </source>
</evidence>
<comment type="caution">
    <text evidence="3">The sequence shown here is derived from an EMBL/GenBank/DDBJ whole genome shotgun (WGS) entry which is preliminary data.</text>
</comment>
<dbReference type="AlphaFoldDB" id="A0A176YL42"/>
<dbReference type="EMBL" id="LUUB01000065">
    <property type="protein sequence ID" value="OAF07735.1"/>
    <property type="molecule type" value="Genomic_DNA"/>
</dbReference>
<organism evidence="3 4">
    <name type="scientific">Bradyrhizobium centrolobii</name>
    <dbReference type="NCBI Taxonomy" id="1505087"/>
    <lineage>
        <taxon>Bacteria</taxon>
        <taxon>Pseudomonadati</taxon>
        <taxon>Pseudomonadota</taxon>
        <taxon>Alphaproteobacteria</taxon>
        <taxon>Hyphomicrobiales</taxon>
        <taxon>Nitrobacteraceae</taxon>
        <taxon>Bradyrhizobium</taxon>
    </lineage>
</organism>
<gene>
    <name evidence="3" type="ORF">AYJ54_16635</name>
</gene>
<feature type="transmembrane region" description="Helical" evidence="1">
    <location>
        <begin position="27"/>
        <end position="48"/>
    </location>
</feature>
<dbReference type="Pfam" id="PF02517">
    <property type="entry name" value="Rce1-like"/>
    <property type="match status" value="1"/>
</dbReference>
<keyword evidence="1" id="KW-1133">Transmembrane helix</keyword>
<sequence>MIVPASFVAVLIPMIASQIMRLHQHDAGSWIFWDYAGRIGGLAVLAAIPSARAVAFQWGKRRMPLWKIALWIVGIVSFDVYLGRWISSIVNAAFPATVLGVYFRPSGWLYFVDLVFGMALVAGSEEIVFRRCARDAFQPYLGNGYASVVATSLLFGCYHWWAGLGTIVGATMIGILLMLFLQRSDALWPVALAHYLIDVIDFA</sequence>
<accession>A0A176YL42</accession>
<evidence type="ECO:0000256" key="1">
    <source>
        <dbReference type="SAM" id="Phobius"/>
    </source>
</evidence>